<dbReference type="InterPro" id="IPR003594">
    <property type="entry name" value="HATPase_dom"/>
</dbReference>
<dbReference type="Gene3D" id="1.10.287.560">
    <property type="entry name" value="Histidine kinase CheA-like, homodimeric domain"/>
    <property type="match status" value="1"/>
</dbReference>
<dbReference type="InterPro" id="IPR002545">
    <property type="entry name" value="CheW-lke_dom"/>
</dbReference>
<keyword evidence="9" id="KW-0067">ATP-binding</keyword>
<dbReference type="Pfam" id="PF02518">
    <property type="entry name" value="HATPase_c"/>
    <property type="match status" value="1"/>
</dbReference>
<keyword evidence="4" id="KW-0145">Chemotaxis</keyword>
<dbReference type="Gene3D" id="2.30.30.40">
    <property type="entry name" value="SH3 Domains"/>
    <property type="match status" value="1"/>
</dbReference>
<dbReference type="PRINTS" id="PR00344">
    <property type="entry name" value="BCTRLSENSOR"/>
</dbReference>
<dbReference type="Pfam" id="PF02895">
    <property type="entry name" value="H-kinase_dim"/>
    <property type="match status" value="1"/>
</dbReference>
<comment type="catalytic activity">
    <reaction evidence="1">
        <text>ATP + protein L-histidine = ADP + protein N-phospho-L-histidine.</text>
        <dbReference type="EC" id="2.7.13.3"/>
    </reaction>
</comment>
<evidence type="ECO:0000256" key="1">
    <source>
        <dbReference type="ARBA" id="ARBA00000085"/>
    </source>
</evidence>
<dbReference type="Pfam" id="PF01627">
    <property type="entry name" value="Hpt"/>
    <property type="match status" value="1"/>
</dbReference>
<proteinExistence type="predicted"/>
<dbReference type="Gene3D" id="1.20.120.160">
    <property type="entry name" value="HPT domain"/>
    <property type="match status" value="1"/>
</dbReference>
<gene>
    <name evidence="16" type="ORF">OLMES_2871</name>
</gene>
<dbReference type="SUPFAM" id="SSF47226">
    <property type="entry name" value="Histidine-containing phosphotransfer domain, HPT domain"/>
    <property type="match status" value="1"/>
</dbReference>
<evidence type="ECO:0000256" key="3">
    <source>
        <dbReference type="ARBA" id="ARBA00021495"/>
    </source>
</evidence>
<dbReference type="InterPro" id="IPR008207">
    <property type="entry name" value="Sig_transdc_His_kin_Hpt_dom"/>
</dbReference>
<dbReference type="InterPro" id="IPR036061">
    <property type="entry name" value="CheW-like_dom_sf"/>
</dbReference>
<dbReference type="GO" id="GO:0005524">
    <property type="term" value="F:ATP binding"/>
    <property type="evidence" value="ECO:0007669"/>
    <property type="project" value="UniProtKB-KW"/>
</dbReference>
<dbReference type="SMART" id="SM00073">
    <property type="entry name" value="HPT"/>
    <property type="match status" value="1"/>
</dbReference>
<dbReference type="EC" id="2.7.13.3" evidence="2"/>
<comment type="function">
    <text evidence="11">Involved in the transmission of sensory signals from the chemoreceptors to the flagellar motors. CheA is autophosphorylated; it can transfer its phosphate group to either CheB or CheY.</text>
</comment>
<evidence type="ECO:0000259" key="15">
    <source>
        <dbReference type="PROSITE" id="PS50894"/>
    </source>
</evidence>
<evidence type="ECO:0000256" key="4">
    <source>
        <dbReference type="ARBA" id="ARBA00022500"/>
    </source>
</evidence>
<feature type="domain" description="HPt" evidence="15">
    <location>
        <begin position="1"/>
        <end position="83"/>
    </location>
</feature>
<dbReference type="InterPro" id="IPR005467">
    <property type="entry name" value="His_kinase_dom"/>
</dbReference>
<feature type="modified residue" description="Phosphohistidine" evidence="12">
    <location>
        <position position="26"/>
    </location>
</feature>
<evidence type="ECO:0000256" key="10">
    <source>
        <dbReference type="ARBA" id="ARBA00023012"/>
    </source>
</evidence>
<name>A0A1Y0I9S4_9GAMM</name>
<dbReference type="Proteomes" id="UP000196027">
    <property type="component" value="Chromosome"/>
</dbReference>
<evidence type="ECO:0000259" key="14">
    <source>
        <dbReference type="PROSITE" id="PS50851"/>
    </source>
</evidence>
<dbReference type="InterPro" id="IPR036641">
    <property type="entry name" value="HPT_dom_sf"/>
</dbReference>
<protein>
    <recommendedName>
        <fullName evidence="3">Chemotaxis protein CheA</fullName>
        <ecNumber evidence="2">2.7.13.3</ecNumber>
    </recommendedName>
</protein>
<dbReference type="InterPro" id="IPR051315">
    <property type="entry name" value="Bact_Chemotaxis_CheA"/>
</dbReference>
<evidence type="ECO:0000256" key="12">
    <source>
        <dbReference type="PROSITE-ProRule" id="PRU00110"/>
    </source>
</evidence>
<dbReference type="SUPFAM" id="SSF47384">
    <property type="entry name" value="Homodimeric domain of signal transducing histidine kinase"/>
    <property type="match status" value="1"/>
</dbReference>
<evidence type="ECO:0000256" key="6">
    <source>
        <dbReference type="ARBA" id="ARBA00022679"/>
    </source>
</evidence>
<dbReference type="PROSITE" id="PS50894">
    <property type="entry name" value="HPT"/>
    <property type="match status" value="1"/>
</dbReference>
<feature type="domain" description="Histidine kinase" evidence="13">
    <location>
        <begin position="345"/>
        <end position="556"/>
    </location>
</feature>
<dbReference type="CDD" id="cd00088">
    <property type="entry name" value="HPT"/>
    <property type="match status" value="1"/>
</dbReference>
<dbReference type="SMART" id="SM01231">
    <property type="entry name" value="H-kinase_dim"/>
    <property type="match status" value="1"/>
</dbReference>
<dbReference type="KEGG" id="ome:OLMES_2871"/>
<evidence type="ECO:0000256" key="7">
    <source>
        <dbReference type="ARBA" id="ARBA00022741"/>
    </source>
</evidence>
<dbReference type="CDD" id="cd16916">
    <property type="entry name" value="HATPase_CheA-like"/>
    <property type="match status" value="1"/>
</dbReference>
<evidence type="ECO:0000256" key="11">
    <source>
        <dbReference type="ARBA" id="ARBA00035100"/>
    </source>
</evidence>
<evidence type="ECO:0000256" key="2">
    <source>
        <dbReference type="ARBA" id="ARBA00012438"/>
    </source>
</evidence>
<dbReference type="InterPro" id="IPR037006">
    <property type="entry name" value="CheA-like_homodim_sf"/>
</dbReference>
<dbReference type="PROSITE" id="PS50851">
    <property type="entry name" value="CHEW"/>
    <property type="match status" value="1"/>
</dbReference>
<dbReference type="Pfam" id="PF01584">
    <property type="entry name" value="CheW"/>
    <property type="match status" value="1"/>
</dbReference>
<dbReference type="GO" id="GO:0006935">
    <property type="term" value="P:chemotaxis"/>
    <property type="evidence" value="ECO:0007669"/>
    <property type="project" value="UniProtKB-KW"/>
</dbReference>
<dbReference type="Gene3D" id="3.30.565.10">
    <property type="entry name" value="Histidine kinase-like ATPase, C-terminal domain"/>
    <property type="match status" value="1"/>
</dbReference>
<keyword evidence="10" id="KW-0902">Two-component regulatory system</keyword>
<dbReference type="GO" id="GO:0005737">
    <property type="term" value="C:cytoplasm"/>
    <property type="evidence" value="ECO:0007669"/>
    <property type="project" value="InterPro"/>
</dbReference>
<evidence type="ECO:0000256" key="9">
    <source>
        <dbReference type="ARBA" id="ARBA00022840"/>
    </source>
</evidence>
<keyword evidence="17" id="KW-1185">Reference proteome</keyword>
<accession>A0A1Y0I9S4</accession>
<dbReference type="PANTHER" id="PTHR43395">
    <property type="entry name" value="SENSOR HISTIDINE KINASE CHEA"/>
    <property type="match status" value="1"/>
</dbReference>
<keyword evidence="8 16" id="KW-0418">Kinase</keyword>
<dbReference type="FunFam" id="3.30.565.10:FF:000016">
    <property type="entry name" value="Chemotaxis protein CheA, putative"/>
    <property type="match status" value="1"/>
</dbReference>
<evidence type="ECO:0000256" key="8">
    <source>
        <dbReference type="ARBA" id="ARBA00022777"/>
    </source>
</evidence>
<dbReference type="InterPro" id="IPR004358">
    <property type="entry name" value="Sig_transdc_His_kin-like_C"/>
</dbReference>
<dbReference type="SUPFAM" id="SSF55874">
    <property type="entry name" value="ATPase domain of HSP90 chaperone/DNA topoisomerase II/histidine kinase"/>
    <property type="match status" value="1"/>
</dbReference>
<evidence type="ECO:0000313" key="17">
    <source>
        <dbReference type="Proteomes" id="UP000196027"/>
    </source>
</evidence>
<dbReference type="InterPro" id="IPR004105">
    <property type="entry name" value="CheA-like_dim"/>
</dbReference>
<dbReference type="PROSITE" id="PS50109">
    <property type="entry name" value="HIS_KIN"/>
    <property type="match status" value="1"/>
</dbReference>
<dbReference type="InterPro" id="IPR036097">
    <property type="entry name" value="HisK_dim/P_sf"/>
</dbReference>
<dbReference type="SUPFAM" id="SSF50341">
    <property type="entry name" value="CheW-like"/>
    <property type="match status" value="1"/>
</dbReference>
<organism evidence="16 17">
    <name type="scientific">Oleiphilus messinensis</name>
    <dbReference type="NCBI Taxonomy" id="141451"/>
    <lineage>
        <taxon>Bacteria</taxon>
        <taxon>Pseudomonadati</taxon>
        <taxon>Pseudomonadota</taxon>
        <taxon>Gammaproteobacteria</taxon>
        <taxon>Oceanospirillales</taxon>
        <taxon>Oleiphilaceae</taxon>
        <taxon>Oleiphilus</taxon>
    </lineage>
</organism>
<evidence type="ECO:0000313" key="16">
    <source>
        <dbReference type="EMBL" id="ARU56919.1"/>
    </source>
</evidence>
<sequence>MEDALLRLDSGEYDSDVLNEIFRSAHTIKGSAGIFGLDHIVEFTHVVENILDRARDDEIRLEEELLNIIFKCRDHIAELINHDLEAFNDSPNLAQTGKQLLDGLIPWFKSNDADIHEKKIVDKVGLETEGATGDWHLSLRLSKDCLRNGMDPISFLNYLSSIGELRQIITLEDSLPDIEEFDAETLYLGYEISLQSNSSREEIENTFTFVREDSEIRIIPPNSTIEEYIALIEALPEDDKRIGEILVGCGAISSETLCKALQVQENETKSSNQSRKIGEVLVESSGLPEKVVNAAAEKQEDTKERKKPSSQLIRIDADRLDHLINLIGELVINRQRVNLLAGETRHESLIEAVGDLENFTEQLRDAALNLRMVQIGSTFQKFKRIVRDTAQELGKDINLILEGTETELDRLMVEKLGDPLTHIIRNAIDHGIEAKEQRLANGKSETGTIKMAAFHEAGSIVIEVSDDGGGIAPEKIRAKAVIKEIISEDANLSDQELLHLVFHPGFSTAESVTNLSGRGVGMDVVKRNVEALQGTIDINSKVGFGTRFQIRLPLTLAIIDGFHVQSGNTHFIVPQSSVVECTDLGSHEKMENRNCINVRGEMIPFIKLGDVFKISPSEGETASYLYREGKSASSHTENLVIARYGEFTAGIVADQLHGEIQTVVKPLGPIFKPLRGIGGSTLLGNGEIAFILDIPQLIESVISNEGTTFTVNE</sequence>
<keyword evidence="7" id="KW-0547">Nucleotide-binding</keyword>
<evidence type="ECO:0000259" key="13">
    <source>
        <dbReference type="PROSITE" id="PS50109"/>
    </source>
</evidence>
<dbReference type="SMART" id="SM00387">
    <property type="entry name" value="HATPase_c"/>
    <property type="match status" value="1"/>
</dbReference>
<feature type="domain" description="CheW-like" evidence="14">
    <location>
        <begin position="558"/>
        <end position="703"/>
    </location>
</feature>
<dbReference type="EMBL" id="CP021425">
    <property type="protein sequence ID" value="ARU56919.1"/>
    <property type="molecule type" value="Genomic_DNA"/>
</dbReference>
<reference evidence="16 17" key="1">
    <citation type="submission" date="2017-05" db="EMBL/GenBank/DDBJ databases">
        <title>Genomic insights into alkan degradation activity of Oleiphilus messinensis.</title>
        <authorList>
            <person name="Kozyavkin S.A."/>
            <person name="Slesarev A.I."/>
            <person name="Golyshin P.N."/>
            <person name="Korzhenkov A."/>
            <person name="Golyshina O.N."/>
            <person name="Toshchakov S.V."/>
        </authorList>
    </citation>
    <scope>NUCLEOTIDE SEQUENCE [LARGE SCALE GENOMIC DNA]</scope>
    <source>
        <strain evidence="16 17">ME102</strain>
    </source>
</reference>
<dbReference type="InterPro" id="IPR036890">
    <property type="entry name" value="HATPase_C_sf"/>
</dbReference>
<keyword evidence="6" id="KW-0808">Transferase</keyword>
<keyword evidence="5 12" id="KW-0597">Phosphoprotein</keyword>
<dbReference type="SMART" id="SM00260">
    <property type="entry name" value="CheW"/>
    <property type="match status" value="1"/>
</dbReference>
<dbReference type="PANTHER" id="PTHR43395:SF10">
    <property type="entry name" value="CHEMOTAXIS PROTEIN CHEA"/>
    <property type="match status" value="1"/>
</dbReference>
<dbReference type="GO" id="GO:0000155">
    <property type="term" value="F:phosphorelay sensor kinase activity"/>
    <property type="evidence" value="ECO:0007669"/>
    <property type="project" value="InterPro"/>
</dbReference>
<evidence type="ECO:0000256" key="5">
    <source>
        <dbReference type="ARBA" id="ARBA00022553"/>
    </source>
</evidence>
<dbReference type="AlphaFoldDB" id="A0A1Y0I9S4"/>